<evidence type="ECO:0000256" key="4">
    <source>
        <dbReference type="ARBA" id="ARBA00022692"/>
    </source>
</evidence>
<proteinExistence type="inferred from homology"/>
<feature type="domain" description="Amino acid transporter transmembrane" evidence="11">
    <location>
        <begin position="901"/>
        <end position="1302"/>
    </location>
</feature>
<feature type="transmembrane region" description="Helical" evidence="10">
    <location>
        <begin position="121"/>
        <end position="144"/>
    </location>
</feature>
<keyword evidence="2" id="KW-0813">Transport</keyword>
<keyword evidence="5" id="KW-0029">Amino-acid transport</keyword>
<gene>
    <name evidence="12" type="ORF">U9M48_041045</name>
</gene>
<dbReference type="FunFam" id="1.20.1740.10:FF:000033">
    <property type="entry name" value="Lysine histidine transporter 1"/>
    <property type="match status" value="3"/>
</dbReference>
<feature type="transmembrane region" description="Helical" evidence="10">
    <location>
        <begin position="763"/>
        <end position="785"/>
    </location>
</feature>
<evidence type="ECO:0000313" key="12">
    <source>
        <dbReference type="EMBL" id="WVZ95254.1"/>
    </source>
</evidence>
<keyword evidence="13" id="KW-1185">Reference proteome</keyword>
<feature type="transmembrane region" description="Helical" evidence="10">
    <location>
        <begin position="832"/>
        <end position="851"/>
    </location>
</feature>
<dbReference type="GO" id="GO:0005886">
    <property type="term" value="C:plasma membrane"/>
    <property type="evidence" value="ECO:0007669"/>
    <property type="project" value="UniProtKB-SubCell"/>
</dbReference>
<keyword evidence="7 10" id="KW-0472">Membrane</keyword>
<reference evidence="12 13" key="1">
    <citation type="submission" date="2024-02" db="EMBL/GenBank/DDBJ databases">
        <title>High-quality chromosome-scale genome assembly of Pensacola bahiagrass (Paspalum notatum Flugge var. saurae).</title>
        <authorList>
            <person name="Vega J.M."/>
            <person name="Podio M."/>
            <person name="Orjuela J."/>
            <person name="Siena L.A."/>
            <person name="Pessino S.C."/>
            <person name="Combes M.C."/>
            <person name="Mariac C."/>
            <person name="Albertini E."/>
            <person name="Pupilli F."/>
            <person name="Ortiz J.P.A."/>
            <person name="Leblanc O."/>
        </authorList>
    </citation>
    <scope>NUCLEOTIDE SEQUENCE [LARGE SCALE GENOMIC DNA]</scope>
    <source>
        <strain evidence="12">R1</strain>
        <tissue evidence="12">Leaf</tissue>
    </source>
</reference>
<feature type="transmembrane region" description="Helical" evidence="10">
    <location>
        <begin position="634"/>
        <end position="655"/>
    </location>
</feature>
<feature type="transmembrane region" description="Helical" evidence="10">
    <location>
        <begin position="45"/>
        <end position="64"/>
    </location>
</feature>
<evidence type="ECO:0000256" key="5">
    <source>
        <dbReference type="ARBA" id="ARBA00022970"/>
    </source>
</evidence>
<feature type="domain" description="Amino acid transporter transmembrane" evidence="11">
    <location>
        <begin position="484"/>
        <end position="883"/>
    </location>
</feature>
<evidence type="ECO:0000256" key="9">
    <source>
        <dbReference type="SAM" id="MobiDB-lite"/>
    </source>
</evidence>
<dbReference type="InterPro" id="IPR013057">
    <property type="entry name" value="AA_transpt_TM"/>
</dbReference>
<feature type="transmembrane region" description="Helical" evidence="10">
    <location>
        <begin position="980"/>
        <end position="1003"/>
    </location>
</feature>
<feature type="transmembrane region" description="Helical" evidence="10">
    <location>
        <begin position="563"/>
        <end position="586"/>
    </location>
</feature>
<dbReference type="Proteomes" id="UP001341281">
    <property type="component" value="Chromosome 09"/>
</dbReference>
<accession>A0AAQ3UPI9</accession>
<feature type="transmembrane region" description="Helical" evidence="10">
    <location>
        <begin position="275"/>
        <end position="297"/>
    </location>
</feature>
<evidence type="ECO:0000259" key="11">
    <source>
        <dbReference type="Pfam" id="PF01490"/>
    </source>
</evidence>
<feature type="transmembrane region" description="Helical" evidence="10">
    <location>
        <begin position="188"/>
        <end position="209"/>
    </location>
</feature>
<feature type="region of interest" description="Disordered" evidence="9">
    <location>
        <begin position="1"/>
        <end position="28"/>
    </location>
</feature>
<feature type="transmembrane region" description="Helical" evidence="10">
    <location>
        <begin position="487"/>
        <end position="506"/>
    </location>
</feature>
<feature type="transmembrane region" description="Helical" evidence="10">
    <location>
        <begin position="904"/>
        <end position="923"/>
    </location>
</feature>
<evidence type="ECO:0000313" key="13">
    <source>
        <dbReference type="Proteomes" id="UP001341281"/>
    </source>
</evidence>
<feature type="transmembrane region" description="Helical" evidence="10">
    <location>
        <begin position="863"/>
        <end position="884"/>
    </location>
</feature>
<feature type="transmembrane region" description="Helical" evidence="10">
    <location>
        <begin position="317"/>
        <end position="339"/>
    </location>
</feature>
<feature type="domain" description="Amino acid transporter transmembrane" evidence="11">
    <location>
        <begin position="42"/>
        <end position="437"/>
    </location>
</feature>
<feature type="transmembrane region" description="Helical" evidence="10">
    <location>
        <begin position="1140"/>
        <end position="1162"/>
    </location>
</feature>
<feature type="transmembrane region" description="Helical" evidence="10">
    <location>
        <begin position="611"/>
        <end position="628"/>
    </location>
</feature>
<feature type="transmembrane region" description="Helical" evidence="10">
    <location>
        <begin position="1251"/>
        <end position="1271"/>
    </location>
</feature>
<comment type="similarity">
    <text evidence="8">Belongs to the amino acid/polyamine transporter 2 family. Amino acid/auxin permease (AAAP) (TC 2.A.18.2) subfamily.</text>
</comment>
<evidence type="ECO:0000256" key="3">
    <source>
        <dbReference type="ARBA" id="ARBA00022475"/>
    </source>
</evidence>
<evidence type="ECO:0000256" key="7">
    <source>
        <dbReference type="ARBA" id="ARBA00023136"/>
    </source>
</evidence>
<feature type="transmembrane region" description="Helical" evidence="10">
    <location>
        <begin position="415"/>
        <end position="436"/>
    </location>
</feature>
<feature type="compositionally biased region" description="Basic and acidic residues" evidence="9">
    <location>
        <begin position="18"/>
        <end position="28"/>
    </location>
</feature>
<feature type="transmembrane region" description="Helical" evidence="10">
    <location>
        <begin position="71"/>
        <end position="92"/>
    </location>
</feature>
<organism evidence="12 13">
    <name type="scientific">Paspalum notatum var. saurae</name>
    <dbReference type="NCBI Taxonomy" id="547442"/>
    <lineage>
        <taxon>Eukaryota</taxon>
        <taxon>Viridiplantae</taxon>
        <taxon>Streptophyta</taxon>
        <taxon>Embryophyta</taxon>
        <taxon>Tracheophyta</taxon>
        <taxon>Spermatophyta</taxon>
        <taxon>Magnoliopsida</taxon>
        <taxon>Liliopsida</taxon>
        <taxon>Poales</taxon>
        <taxon>Poaceae</taxon>
        <taxon>PACMAD clade</taxon>
        <taxon>Panicoideae</taxon>
        <taxon>Andropogonodae</taxon>
        <taxon>Paspaleae</taxon>
        <taxon>Paspalinae</taxon>
        <taxon>Paspalum</taxon>
    </lineage>
</organism>
<keyword evidence="4 10" id="KW-0812">Transmembrane</keyword>
<feature type="transmembrane region" description="Helical" evidence="10">
    <location>
        <begin position="1283"/>
        <end position="1308"/>
    </location>
</feature>
<dbReference type="PANTHER" id="PTHR48017">
    <property type="entry name" value="OS05G0424000 PROTEIN-RELATED"/>
    <property type="match status" value="1"/>
</dbReference>
<feature type="transmembrane region" description="Helical" evidence="10">
    <location>
        <begin position="513"/>
        <end position="534"/>
    </location>
</feature>
<dbReference type="EMBL" id="CP144753">
    <property type="protein sequence ID" value="WVZ95254.1"/>
    <property type="molecule type" value="Genomic_DNA"/>
</dbReference>
<feature type="region of interest" description="Disordered" evidence="9">
    <location>
        <begin position="1415"/>
        <end position="1444"/>
    </location>
</feature>
<feature type="transmembrane region" description="Helical" evidence="10">
    <location>
        <begin position="1024"/>
        <end position="1041"/>
    </location>
</feature>
<feature type="transmembrane region" description="Helical" evidence="10">
    <location>
        <begin position="930"/>
        <end position="951"/>
    </location>
</feature>
<protein>
    <recommendedName>
        <fullName evidence="11">Amino acid transporter transmembrane domain-containing protein</fullName>
    </recommendedName>
</protein>
<keyword evidence="6 10" id="KW-1133">Transmembrane helix</keyword>
<dbReference type="Pfam" id="PF01490">
    <property type="entry name" value="Aa_trans"/>
    <property type="match status" value="3"/>
</dbReference>
<dbReference type="Gene3D" id="1.20.1740.10">
    <property type="entry name" value="Amino acid/polyamine transporter I"/>
    <property type="match status" value="2"/>
</dbReference>
<name>A0AAQ3UPI9_PASNO</name>
<evidence type="ECO:0000256" key="2">
    <source>
        <dbReference type="ARBA" id="ARBA00022448"/>
    </source>
</evidence>
<feature type="transmembrane region" description="Helical" evidence="10">
    <location>
        <begin position="722"/>
        <end position="743"/>
    </location>
</feature>
<sequence>MAPQVTQAPENYPPANDDGSRRSAQQEEKTIEDWLPINASRNAKWWYSAFHNITAMVGSGVLGLPYAMSELGWGAGVTVLILSWVITLYTLWQMVEMHEMVPGKRFDRYHELGQHAFGDKLGLWIVVPQQLVVEVGLSIVYMVTGGQSLQKFHDLLCPNCKQIKLTYFIMIFASVHFVLSQLPNFNSISGVSLAAAVMSLSYSTIAWGASVDKGKSAGVDYALRATTTPGKVFGFLGALGTVAFAYAGHNVVLEIQATIPSTPEKPSKKAMWKGVVVAYIVVAVCYFPVSLVGYWAFGNQVDDDILITLNRPKWLIALANMMVVVHVIGSYQVYAMPVFDMIEAVLVKKLRFTPGLTLRLIARTVYVALTMFVAITFPFFGGLLSFFGGFAFAPTTYYLPCIIWLAIYKPKRFSLSWFINWICIVIGVLLMLLSPIGGLRDIILKAKTYKFYQRTTEDSPEGSRNAQERERSIEDWPPINARRNAKWWYSAFHNATAMIGAGVLSLPYVMSELGWGAGVTVLLLSWAITLYTLWQMVEMHEMVPGKRFDRYHELGQHAFGDRLGLWIVVPQQLLVEISLSIIYMVAGGQSLHKFHDVLCDDGGKCGKNMRLTYFIMIFASVHLVLSQLPDFNSISSVSLVAAVMSLSYSMIAWAASLAKGKAADVDYALRATTTPGKVFGFFGAMGDVAFAYAGHNVVLEIQATIPSTPETPSKKPMWKGAVVAYIIVAVCYFPVALVGYWAFGNGVDDDILVTLNRPKWLIAMANMMVVVHVVGSYQVYAMPVFDMIETVLVRKFWLSPSLKLRLLARSAYVVFTMFVATTLPFFSDLLSFFGGFALAPTSYFLPCIMWLKVHKPKRFSLSWFTNWICIVVGVLLMVLSPIGGLRHIIDDWLPAGNARRKANWWYAAFHNVTAMVGAGVLTLPYAMSELGWGVGVTVMTLSWVLTVYTLWQMVEMHECVPGKRFDRYHELGQHAFGPKLGLWIVVPQQLVVEVGLNIVYMITGGQSLQKFHDTVCPNCKHIKLTYFIMIFASVHFVLSQLPDFHSISGVSLAAAVMSVSYSAIAWAASLEKGVSSSAKAAAAVDYGLRATKTPGKVFGFLGALGDVAFTYAGHSVVLEIQATIPSAPGKPSKKPMWKGVVVAYVVIAACYFPVALVGYWAFGNQVDENILVSLSKPPWLIAMANLMVVVHVVGSYQLYAMPVFDMIETVLVKKFWFTPGFRLRFIARSVYVAFTMFVAITFPFFSELLSFFGGFAYAPTTYFIPCIMWLIIYKPRRLSLSWFTNWTCIVIGVLLMVLSPIGGLWQIISKIKTYKFYQDYPGKVGFKFYKVENYTNLLRSSRILVLHRRPQQVPLPPQLCSWPPPVAALSGSRLRCLLWSASPCATVPPQSSTPGAPSSAAATSCCHVSLFSSWSSMGNSQQEPPLRARRRSRSPRLTGSRSRRHRWLTRLRGSRSRRRSWPLCRTGSQSRCCRPGDFGQQTIIESVIPHAVLYPGVRKNKAKRKRTD</sequence>
<dbReference type="GO" id="GO:0015171">
    <property type="term" value="F:amino acid transmembrane transporter activity"/>
    <property type="evidence" value="ECO:0007669"/>
    <property type="project" value="UniProtKB-ARBA"/>
</dbReference>
<feature type="transmembrane region" description="Helical" evidence="10">
    <location>
        <begin position="806"/>
        <end position="826"/>
    </location>
</feature>
<feature type="transmembrane region" description="Helical" evidence="10">
    <location>
        <begin position="165"/>
        <end position="182"/>
    </location>
</feature>
<evidence type="ECO:0000256" key="6">
    <source>
        <dbReference type="ARBA" id="ARBA00022989"/>
    </source>
</evidence>
<feature type="transmembrane region" description="Helical" evidence="10">
    <location>
        <begin position="1182"/>
        <end position="1204"/>
    </location>
</feature>
<feature type="transmembrane region" description="Helical" evidence="10">
    <location>
        <begin position="1225"/>
        <end position="1245"/>
    </location>
</feature>
<keyword evidence="3" id="KW-1003">Cell membrane</keyword>
<comment type="subcellular location">
    <subcellularLocation>
        <location evidence="1">Cell membrane</location>
        <topology evidence="1">Multi-pass membrane protein</topology>
    </subcellularLocation>
</comment>
<evidence type="ECO:0000256" key="8">
    <source>
        <dbReference type="ARBA" id="ARBA00061463"/>
    </source>
</evidence>
<feature type="transmembrane region" description="Helical" evidence="10">
    <location>
        <begin position="1047"/>
        <end position="1069"/>
    </location>
</feature>
<feature type="transmembrane region" description="Helical" evidence="10">
    <location>
        <begin position="386"/>
        <end position="408"/>
    </location>
</feature>
<evidence type="ECO:0000256" key="1">
    <source>
        <dbReference type="ARBA" id="ARBA00004651"/>
    </source>
</evidence>
<evidence type="ECO:0000256" key="10">
    <source>
        <dbReference type="SAM" id="Phobius"/>
    </source>
</evidence>
<feature type="transmembrane region" description="Helical" evidence="10">
    <location>
        <begin position="360"/>
        <end position="380"/>
    </location>
</feature>